<accession>A0ABR6HSB4</accession>
<gene>
    <name evidence="2" type="ORF">FHS00_003019</name>
</gene>
<dbReference type="EMBL" id="JACIBX010000014">
    <property type="protein sequence ID" value="MBB3713415.1"/>
    <property type="molecule type" value="Genomic_DNA"/>
</dbReference>
<keyword evidence="3" id="KW-1185">Reference proteome</keyword>
<evidence type="ECO:0000256" key="1">
    <source>
        <dbReference type="SAM" id="Coils"/>
    </source>
</evidence>
<protein>
    <submittedName>
        <fullName evidence="2">Uncharacterized protein</fullName>
    </submittedName>
</protein>
<evidence type="ECO:0000313" key="2">
    <source>
        <dbReference type="EMBL" id="MBB3713415.1"/>
    </source>
</evidence>
<sequence length="90" mass="9675">MLGIINSAILLSQAMNSRPRTIMDPEGYRVARVTGNYLAAWKARALAAEAELDALQDEHAELMSDLADLEEIVARLSDVGTSASGRTDAD</sequence>
<feature type="coiled-coil region" evidence="1">
    <location>
        <begin position="38"/>
        <end position="79"/>
    </location>
</feature>
<dbReference type="RefSeq" id="WP_183474893.1">
    <property type="nucleotide sequence ID" value="NZ_JACIBX010000014.1"/>
</dbReference>
<organism evidence="2 3">
    <name type="scientific">Limimaricola variabilis</name>
    <dbReference type="NCBI Taxonomy" id="1492771"/>
    <lineage>
        <taxon>Bacteria</taxon>
        <taxon>Pseudomonadati</taxon>
        <taxon>Pseudomonadota</taxon>
        <taxon>Alphaproteobacteria</taxon>
        <taxon>Rhodobacterales</taxon>
        <taxon>Paracoccaceae</taxon>
        <taxon>Limimaricola</taxon>
    </lineage>
</organism>
<dbReference type="Proteomes" id="UP000576152">
    <property type="component" value="Unassembled WGS sequence"/>
</dbReference>
<name>A0ABR6HSB4_9RHOB</name>
<reference evidence="2 3" key="1">
    <citation type="submission" date="2020-08" db="EMBL/GenBank/DDBJ databases">
        <title>Genomic Encyclopedia of Type Strains, Phase III (KMG-III): the genomes of soil and plant-associated and newly described type strains.</title>
        <authorList>
            <person name="Whitman W."/>
        </authorList>
    </citation>
    <scope>NUCLEOTIDE SEQUENCE [LARGE SCALE GENOMIC DNA]</scope>
    <source>
        <strain evidence="2 3">CECT 8572</strain>
    </source>
</reference>
<evidence type="ECO:0000313" key="3">
    <source>
        <dbReference type="Proteomes" id="UP000576152"/>
    </source>
</evidence>
<proteinExistence type="predicted"/>
<keyword evidence="1" id="KW-0175">Coiled coil</keyword>
<comment type="caution">
    <text evidence="2">The sequence shown here is derived from an EMBL/GenBank/DDBJ whole genome shotgun (WGS) entry which is preliminary data.</text>
</comment>